<accession>A0AAU7LYH1</accession>
<protein>
    <submittedName>
        <fullName evidence="1">Uncharacterized protein</fullName>
    </submittedName>
</protein>
<sequence>MQNFLPEGSADEPRAVWRATDDIPLSGSAISSPHDTEARRGCKGQTEWIGFKVYLTETYDTATPNLITNVETTAATVTDDAVTPVIHAALQQRATAQPAHHRYRVRKLSTSGAVSRALPL</sequence>
<organism evidence="1">
    <name type="scientific">Polaromonas hydrogenivorans</name>
    <dbReference type="NCBI Taxonomy" id="335476"/>
    <lineage>
        <taxon>Bacteria</taxon>
        <taxon>Pseudomonadati</taxon>
        <taxon>Pseudomonadota</taxon>
        <taxon>Betaproteobacteria</taxon>
        <taxon>Burkholderiales</taxon>
        <taxon>Comamonadaceae</taxon>
        <taxon>Polaromonas</taxon>
    </lineage>
</organism>
<gene>
    <name evidence="1" type="ORF">ABLV49_21500</name>
</gene>
<evidence type="ECO:0000313" key="1">
    <source>
        <dbReference type="EMBL" id="XBP72646.1"/>
    </source>
</evidence>
<dbReference type="EMBL" id="CP157676">
    <property type="protein sequence ID" value="XBP72646.1"/>
    <property type="molecule type" value="Genomic_DNA"/>
</dbReference>
<proteinExistence type="predicted"/>
<reference evidence="1" key="1">
    <citation type="submission" date="2024-05" db="EMBL/GenBank/DDBJ databases">
        <authorList>
            <person name="Bunk B."/>
            <person name="Swiderski J."/>
            <person name="Sproer C."/>
            <person name="Thiel V."/>
        </authorList>
    </citation>
    <scope>NUCLEOTIDE SEQUENCE</scope>
    <source>
        <strain evidence="1">DSM 17735</strain>
        <plasmid evidence="1">p1</plasmid>
    </source>
</reference>
<dbReference type="AlphaFoldDB" id="A0AAU7LYH1"/>
<geneLocation type="plasmid" evidence="1">
    <name>p1</name>
</geneLocation>
<keyword evidence="1" id="KW-0614">Plasmid</keyword>
<name>A0AAU7LYH1_9BURK</name>
<dbReference type="RefSeq" id="WP_349282352.1">
    <property type="nucleotide sequence ID" value="NZ_CBCSCU010000056.1"/>
</dbReference>